<evidence type="ECO:0000313" key="2">
    <source>
        <dbReference type="EMBL" id="KAF2275882.1"/>
    </source>
</evidence>
<feature type="region of interest" description="Disordered" evidence="1">
    <location>
        <begin position="1"/>
        <end position="99"/>
    </location>
</feature>
<name>A0A6A6JHJ6_WESOR</name>
<evidence type="ECO:0000256" key="1">
    <source>
        <dbReference type="SAM" id="MobiDB-lite"/>
    </source>
</evidence>
<dbReference type="Proteomes" id="UP000800097">
    <property type="component" value="Unassembled WGS sequence"/>
</dbReference>
<feature type="compositionally biased region" description="Basic residues" evidence="1">
    <location>
        <begin position="51"/>
        <end position="62"/>
    </location>
</feature>
<dbReference type="GeneID" id="54556117"/>
<proteinExistence type="predicted"/>
<reference evidence="2" key="1">
    <citation type="journal article" date="2020" name="Stud. Mycol.">
        <title>101 Dothideomycetes genomes: a test case for predicting lifestyles and emergence of pathogens.</title>
        <authorList>
            <person name="Haridas S."/>
            <person name="Albert R."/>
            <person name="Binder M."/>
            <person name="Bloem J."/>
            <person name="Labutti K."/>
            <person name="Salamov A."/>
            <person name="Andreopoulos B."/>
            <person name="Baker S."/>
            <person name="Barry K."/>
            <person name="Bills G."/>
            <person name="Bluhm B."/>
            <person name="Cannon C."/>
            <person name="Castanera R."/>
            <person name="Culley D."/>
            <person name="Daum C."/>
            <person name="Ezra D."/>
            <person name="Gonzalez J."/>
            <person name="Henrissat B."/>
            <person name="Kuo A."/>
            <person name="Liang C."/>
            <person name="Lipzen A."/>
            <person name="Lutzoni F."/>
            <person name="Magnuson J."/>
            <person name="Mondo S."/>
            <person name="Nolan M."/>
            <person name="Ohm R."/>
            <person name="Pangilinan J."/>
            <person name="Park H.-J."/>
            <person name="Ramirez L."/>
            <person name="Alfaro M."/>
            <person name="Sun H."/>
            <person name="Tritt A."/>
            <person name="Yoshinaga Y."/>
            <person name="Zwiers L.-H."/>
            <person name="Turgeon B."/>
            <person name="Goodwin S."/>
            <person name="Spatafora J."/>
            <person name="Crous P."/>
            <person name="Grigoriev I."/>
        </authorList>
    </citation>
    <scope>NUCLEOTIDE SEQUENCE</scope>
    <source>
        <strain evidence="2">CBS 379.55</strain>
    </source>
</reference>
<dbReference type="AlphaFoldDB" id="A0A6A6JHJ6"/>
<keyword evidence="3" id="KW-1185">Reference proteome</keyword>
<feature type="compositionally biased region" description="Polar residues" evidence="1">
    <location>
        <begin position="32"/>
        <end position="42"/>
    </location>
</feature>
<accession>A0A6A6JHJ6</accession>
<organism evidence="2 3">
    <name type="scientific">Westerdykella ornata</name>
    <dbReference type="NCBI Taxonomy" id="318751"/>
    <lineage>
        <taxon>Eukaryota</taxon>
        <taxon>Fungi</taxon>
        <taxon>Dikarya</taxon>
        <taxon>Ascomycota</taxon>
        <taxon>Pezizomycotina</taxon>
        <taxon>Dothideomycetes</taxon>
        <taxon>Pleosporomycetidae</taxon>
        <taxon>Pleosporales</taxon>
        <taxon>Sporormiaceae</taxon>
        <taxon>Westerdykella</taxon>
    </lineage>
</organism>
<evidence type="ECO:0000313" key="3">
    <source>
        <dbReference type="Proteomes" id="UP000800097"/>
    </source>
</evidence>
<gene>
    <name evidence="2" type="ORF">EI97DRAFT_59152</name>
</gene>
<dbReference type="EMBL" id="ML986495">
    <property type="protein sequence ID" value="KAF2275882.1"/>
    <property type="molecule type" value="Genomic_DNA"/>
</dbReference>
<protein>
    <submittedName>
        <fullName evidence="2">Uncharacterized protein</fullName>
    </submittedName>
</protein>
<sequence length="201" mass="22539">MHPLPIPSQKLPILTTPCTPNIRKNPRVGTLKTPTFPNQVSPNMLPMRGYTHAHGKRKKQSHVVKQSQQTPMKQHNKVDNKGEPNPSSHQKGYSSHGPVTWRRRTLDVITNISTREMAGIGGYMWRVEATFAPTPKRRAASWLLTRTLPCWTPGRAACRRAADRQWSRGLINCSMPYGPKMWSAGRHAAAGTLIFFGNEPS</sequence>
<dbReference type="RefSeq" id="XP_033653421.1">
    <property type="nucleotide sequence ID" value="XM_033802942.1"/>
</dbReference>